<reference evidence="3" key="1">
    <citation type="submission" date="2016-11" db="EMBL/GenBank/DDBJ databases">
        <authorList>
            <person name="Varghese N."/>
            <person name="Submissions S."/>
        </authorList>
    </citation>
    <scope>NUCLEOTIDE SEQUENCE [LARGE SCALE GENOMIC DNA]</scope>
    <source>
        <strain evidence="3">DSM 17659</strain>
    </source>
</reference>
<keyword evidence="3" id="KW-1185">Reference proteome</keyword>
<dbReference type="SUPFAM" id="SSF56399">
    <property type="entry name" value="ADP-ribosylation"/>
    <property type="match status" value="1"/>
</dbReference>
<dbReference type="Pfam" id="PF03496">
    <property type="entry name" value="ADPrib_exo_Tox"/>
    <property type="match status" value="1"/>
</dbReference>
<sequence>MKSIEKYSNENLTQEMLEIKNSNRNNHFPDLTLHEKAIIYKYTNDGFEEINELLRNSKGKKINNFGHFLNKTLNKLPNFDGLVYRAAHLSKLELERYIAACESKSTLKEYSFVSTSKSRLIAMAYRGNVVFRVLSRTGKDVEKLSKFGKGSLFNEKEVLFRPNRNFKVLEVTKESDYALITMEEI</sequence>
<organism evidence="2 3">
    <name type="scientific">Flavobacterium micromati</name>
    <dbReference type="NCBI Taxonomy" id="229205"/>
    <lineage>
        <taxon>Bacteria</taxon>
        <taxon>Pseudomonadati</taxon>
        <taxon>Bacteroidota</taxon>
        <taxon>Flavobacteriia</taxon>
        <taxon>Flavobacteriales</taxon>
        <taxon>Flavobacteriaceae</taxon>
        <taxon>Flavobacterium</taxon>
    </lineage>
</organism>
<name>A0A1M5QGY2_9FLAO</name>
<proteinExistence type="predicted"/>
<dbReference type="STRING" id="229205.SAMN05444372_11713"/>
<dbReference type="GO" id="GO:0016740">
    <property type="term" value="F:transferase activity"/>
    <property type="evidence" value="ECO:0007669"/>
    <property type="project" value="UniProtKB-KW"/>
</dbReference>
<keyword evidence="2" id="KW-0808">Transferase</keyword>
<evidence type="ECO:0000313" key="3">
    <source>
        <dbReference type="Proteomes" id="UP000184020"/>
    </source>
</evidence>
<dbReference type="GO" id="GO:0005576">
    <property type="term" value="C:extracellular region"/>
    <property type="evidence" value="ECO:0007669"/>
    <property type="project" value="InterPro"/>
</dbReference>
<dbReference type="Proteomes" id="UP000184020">
    <property type="component" value="Unassembled WGS sequence"/>
</dbReference>
<dbReference type="InterPro" id="IPR003540">
    <property type="entry name" value="ADP-ribosyltransferase"/>
</dbReference>
<dbReference type="OrthoDB" id="1362422at2"/>
<dbReference type="AlphaFoldDB" id="A0A1M5QGY2"/>
<dbReference type="PROSITE" id="PS51996">
    <property type="entry name" value="TR_MART"/>
    <property type="match status" value="1"/>
</dbReference>
<evidence type="ECO:0000259" key="1">
    <source>
        <dbReference type="Pfam" id="PF03496"/>
    </source>
</evidence>
<feature type="domain" description="ADP ribosyltransferase" evidence="1">
    <location>
        <begin position="30"/>
        <end position="175"/>
    </location>
</feature>
<gene>
    <name evidence="2" type="ORF">SAMN05444372_11713</name>
</gene>
<protein>
    <submittedName>
        <fullName evidence="2">ADP-ribosyltransferase exoenzyme</fullName>
    </submittedName>
</protein>
<dbReference type="EMBL" id="FQWF01000017">
    <property type="protein sequence ID" value="SHH13367.1"/>
    <property type="molecule type" value="Genomic_DNA"/>
</dbReference>
<dbReference type="RefSeq" id="WP_073021862.1">
    <property type="nucleotide sequence ID" value="NZ_FQWF01000017.1"/>
</dbReference>
<accession>A0A1M5QGY2</accession>
<dbReference type="Gene3D" id="3.90.176.10">
    <property type="entry name" value="Toxin ADP-ribosyltransferase, Chain A, domain 1"/>
    <property type="match status" value="1"/>
</dbReference>
<evidence type="ECO:0000313" key="2">
    <source>
        <dbReference type="EMBL" id="SHH13367.1"/>
    </source>
</evidence>